<comment type="caution">
    <text evidence="10">The sequence shown here is derived from an EMBL/GenBank/DDBJ whole genome shotgun (WGS) entry which is preliminary data.</text>
</comment>
<evidence type="ECO:0000256" key="7">
    <source>
        <dbReference type="SAM" id="MobiDB-lite"/>
    </source>
</evidence>
<feature type="region of interest" description="Disordered" evidence="7">
    <location>
        <begin position="221"/>
        <end position="244"/>
    </location>
</feature>
<dbReference type="GO" id="GO:0015031">
    <property type="term" value="P:protein transport"/>
    <property type="evidence" value="ECO:0007669"/>
    <property type="project" value="UniProtKB-KW"/>
</dbReference>
<keyword evidence="11" id="KW-1185">Reference proteome</keyword>
<comment type="subcellular location">
    <subcellularLocation>
        <location evidence="1">Endoplasmic reticulum</location>
    </subcellularLocation>
    <subcellularLocation>
        <location evidence="6">Golgi apparatus membrane</location>
    </subcellularLocation>
</comment>
<evidence type="ECO:0000256" key="4">
    <source>
        <dbReference type="ARBA" id="ARBA00022824"/>
    </source>
</evidence>
<evidence type="ECO:0000313" key="10">
    <source>
        <dbReference type="EMBL" id="KHN75969.1"/>
    </source>
</evidence>
<keyword evidence="6" id="KW-0653">Protein transport</keyword>
<feature type="compositionally biased region" description="Polar residues" evidence="7">
    <location>
        <begin position="1684"/>
        <end position="1696"/>
    </location>
</feature>
<evidence type="ECO:0000256" key="2">
    <source>
        <dbReference type="ARBA" id="ARBA00005927"/>
    </source>
</evidence>
<dbReference type="STRING" id="6265.A0A0B2V3B5"/>
<dbReference type="OMA" id="ERVEYIM"/>
<sequence>MESGTASQNDGNWSNIGLVGGAEHERQQWPLQNTQYSELGADPYSAAVFQSYNNSASGYQFAHPQSQSQQYGNGNHQNNFYGAAEEDAQALYHNQMSAGITTCEHGLMNACENVAGMVSNSQSAKQQQFQQAGATISGTNHPQQSFGIHEPILPEPRSPVESVNQAENVLYNAVKRDSVDSRSASSKGWSVEREQSSLVEATNVMLHEDQDGISSLNVAKKHHQEQINSVQDSHAERNHSEPPMLQTQVPDLLNIGEMASKGSASCEMIVEKKDEAICALSNVPVDADFRPHEGTSSVNQHSRGDMVQVQNREAGSISGAGNVTEQQPLVEECAPAFSATVNSTEQRVAYGAEAGKQADQVKSVQRGVEGSEKIVSVPGEAANIMPHAEWESTHSPVAVAQVTPMMAAPHSNAGAEQVPQGPLAETVPQQQQHSMPQMAPVAQPPSLSSAVAGANVARVGPISSQPVEPQDLHAALYKFGTTIGSYYEGVVASMPCVPPTQQQNISADDSQQLTQSVVLQQTSAEVTPSTGSVTAVEAGSTSISVSSVVSAVGTSTTAQSAPLTLHNSIDAQHESTILGRQGNESSAAVATAQSGNAGRLGTSHVTRSITVEAIKQGAQEEQRSKAAPWAEMVGAQHPNTNPKPNYYEAGAKAANEVAVGSAEHSTDSAAQEVNASLTDHAKVAKKGDGSKKSVRERYRFIREQYPEVMKRLDRHRTEMAGVLEWRGSPKNVLLATANANFNNNPLKSGQHKSSTPKESESTVTVFKHPDISAIDDRPSSKMSHSYTLPENIDSDRNSIREVDFYGDDFVNTRRSFNYYPSGRHSLGPVQGGYSQDQYGPYATVDSSMRRRPQSSFDARAYSRREQANSHYGVYDAYYGQRMNEREREGDTSETDEGSIESDDEMAQIHHQQQMMRRSAAMYMGAGGVATDPEERYYLGVIQLPQERARQLLYRYPPPADYFHLPAIERVAYLFYCALYRRHFQPVDVFHKRFNREYYNYTCDGDSSEIALWKICKHTQDEFNAKRSANQLKAYEMSQKQLFSDERETPDSRVSDRGSRCEHEEDSDRLSVDSALREPLKFRSPHSFVRFGVGGKVLVVDPGLSVSVVEVRDLKALVRDTEIRRVVEAAESFKGPLVADFTPTHSVRLYVQRQIERILKSDAYRANPSSGYANDALLVWQLLEMVVQQQGRVTGPDLSRLLMAGSHSSGRRSQGREKNSPSLSPQPNERIADPRAYERFTHFLLGGHIDEAIDSALKDGLYADALVLARRVCAHDPRKLDKVEAAFLAHRADQNPVMTLLSVASDMPAPILTNPPTEDSSSWRSHAAVVLANLSSPTAFNTVYHLGRVLARREYHAAADFCFLAVNLLAGYDPFQPVITSSEEDGSVRQHITLIHASVPHDETDSTLCRCRFSLADLHATEIFEYAVRLASSAMPTALSRSLEYQMCKLDYAEMISECGGFSTDAFRYCIEVARAVWDRCAELSNDQLTRLCDLADRLQFVAGADASEVAWIPIMRSVVDKRGVQESVMQPDQQQQPQQTKSAISAAQQIVAQQEISQQNQIAAANYTQSSKDVVATTAGSRDKERTVSLSSEAADWHADHQEPLQMAHVEEPISELPSTQQQRAVESKQQAPAAVGRSGSEHRQHHLLRQRRPSGNAANATANVRASYAFPPSMPGAGELPTLHQQMPGSRSASISECALQAPSTGETAQQISKQQNAQGYAIDEGRDSYAKNAAAAAATGSQPRATFWQGDTPDGDAPLSSVEPSTGTTTSTEESTTTASNSADGSPCRQSSERQHSSTTVVTNMSSYSTINDSVFTAGVADSFRIPSDDAAKSAAAPPKPHLASYEEPPPSASMPVIPTPASDHTMVEQQPKAIAKSTESAKHAPSSKGAQHGGILSMLKAKIAKAIPTGHEMILPDDTNPSIVWDPVLNKYVGAGVEEEIVSTPPPSAANSGVFDGSGNGSTGGLRAARVSGGSRYFNPLNDANSSSAQTISKSPVPMVTMPIPTTTFGFIPSMPDDDDGAPADSPFSVNTAPAEPAVASAAAQ</sequence>
<dbReference type="GO" id="GO:0016192">
    <property type="term" value="P:vesicle-mediated transport"/>
    <property type="evidence" value="ECO:0007669"/>
    <property type="project" value="UniProtKB-KW"/>
</dbReference>
<dbReference type="GO" id="GO:0000139">
    <property type="term" value="C:Golgi membrane"/>
    <property type="evidence" value="ECO:0007669"/>
    <property type="project" value="UniProtKB-SubCell"/>
</dbReference>
<dbReference type="Proteomes" id="UP000031036">
    <property type="component" value="Unassembled WGS sequence"/>
</dbReference>
<feature type="region of interest" description="Disordered" evidence="7">
    <location>
        <begin position="1201"/>
        <end position="1229"/>
    </location>
</feature>
<keyword evidence="5 6" id="KW-0931">ER-Golgi transport</keyword>
<feature type="region of interest" description="Disordered" evidence="7">
    <location>
        <begin position="1673"/>
        <end position="1721"/>
    </location>
</feature>
<feature type="compositionally biased region" description="Polar residues" evidence="7">
    <location>
        <begin position="1703"/>
        <end position="1720"/>
    </location>
</feature>
<feature type="region of interest" description="Disordered" evidence="7">
    <location>
        <begin position="742"/>
        <end position="763"/>
    </location>
</feature>
<comment type="similarity">
    <text evidence="2 6">Belongs to the SEC16 family.</text>
</comment>
<feature type="region of interest" description="Disordered" evidence="7">
    <location>
        <begin position="1615"/>
        <end position="1660"/>
    </location>
</feature>
<dbReference type="GO" id="GO:0070973">
    <property type="term" value="P:protein localization to endoplasmic reticulum exit site"/>
    <property type="evidence" value="ECO:0007669"/>
    <property type="project" value="TreeGrafter"/>
</dbReference>
<organism evidence="10 11">
    <name type="scientific">Toxocara canis</name>
    <name type="common">Canine roundworm</name>
    <dbReference type="NCBI Taxonomy" id="6265"/>
    <lineage>
        <taxon>Eukaryota</taxon>
        <taxon>Metazoa</taxon>
        <taxon>Ecdysozoa</taxon>
        <taxon>Nematoda</taxon>
        <taxon>Chromadorea</taxon>
        <taxon>Rhabditida</taxon>
        <taxon>Spirurina</taxon>
        <taxon>Ascaridomorpha</taxon>
        <taxon>Ascaridoidea</taxon>
        <taxon>Toxocaridae</taxon>
        <taxon>Toxocara</taxon>
    </lineage>
</organism>
<feature type="region of interest" description="Disordered" evidence="7">
    <location>
        <begin position="1735"/>
        <end position="1805"/>
    </location>
</feature>
<keyword evidence="4 6" id="KW-0256">Endoplasmic reticulum</keyword>
<evidence type="ECO:0000256" key="5">
    <source>
        <dbReference type="ARBA" id="ARBA00022892"/>
    </source>
</evidence>
<dbReference type="InterPro" id="IPR024298">
    <property type="entry name" value="Sec16_Sec23-bd"/>
</dbReference>
<feature type="region of interest" description="Disordered" evidence="7">
    <location>
        <begin position="410"/>
        <end position="430"/>
    </location>
</feature>
<dbReference type="Pfam" id="PF12932">
    <property type="entry name" value="Sec16"/>
    <property type="match status" value="1"/>
</dbReference>
<reference evidence="10 11" key="1">
    <citation type="submission" date="2014-11" db="EMBL/GenBank/DDBJ databases">
        <title>Genetic blueprint of the zoonotic pathogen Toxocara canis.</title>
        <authorList>
            <person name="Zhu X.-Q."/>
            <person name="Korhonen P.K."/>
            <person name="Cai H."/>
            <person name="Young N.D."/>
            <person name="Nejsum P."/>
            <person name="von Samson-Himmelstjerna G."/>
            <person name="Boag P.R."/>
            <person name="Tan P."/>
            <person name="Li Q."/>
            <person name="Min J."/>
            <person name="Yang Y."/>
            <person name="Wang X."/>
            <person name="Fang X."/>
            <person name="Hall R.S."/>
            <person name="Hofmann A."/>
            <person name="Sternberg P.W."/>
            <person name="Jex A.R."/>
            <person name="Gasser R.B."/>
        </authorList>
    </citation>
    <scope>NUCLEOTIDE SEQUENCE [LARGE SCALE GENOMIC DNA]</scope>
    <source>
        <strain evidence="10">PN_DK_2014</strain>
    </source>
</reference>
<feature type="compositionally biased region" description="Polar residues" evidence="7">
    <location>
        <begin position="1617"/>
        <end position="1631"/>
    </location>
</feature>
<evidence type="ECO:0000259" key="9">
    <source>
        <dbReference type="Pfam" id="PF12932"/>
    </source>
</evidence>
<feature type="region of interest" description="Disordered" evidence="7">
    <location>
        <begin position="1874"/>
        <end position="1895"/>
    </location>
</feature>
<gene>
    <name evidence="10" type="primary">ZK512.5</name>
    <name evidence="10" type="ORF">Tcan_18202</name>
</gene>
<keyword evidence="6" id="KW-0333">Golgi apparatus</keyword>
<dbReference type="CDD" id="cd09233">
    <property type="entry name" value="ACE1-Sec16-like"/>
    <property type="match status" value="1"/>
</dbReference>
<feature type="region of interest" description="Disordered" evidence="7">
    <location>
        <begin position="1833"/>
        <end position="1855"/>
    </location>
</feature>
<accession>A0A0B2V3B5</accession>
<dbReference type="Gene3D" id="1.25.40.1030">
    <property type="match status" value="1"/>
</dbReference>
<dbReference type="GO" id="GO:0007030">
    <property type="term" value="P:Golgi organization"/>
    <property type="evidence" value="ECO:0007669"/>
    <property type="project" value="TreeGrafter"/>
</dbReference>
<evidence type="ECO:0000259" key="8">
    <source>
        <dbReference type="Pfam" id="PF12931"/>
    </source>
</evidence>
<feature type="compositionally biased region" description="Low complexity" evidence="7">
    <location>
        <begin position="1762"/>
        <end position="1784"/>
    </location>
</feature>
<evidence type="ECO:0000256" key="3">
    <source>
        <dbReference type="ARBA" id="ARBA00022448"/>
    </source>
</evidence>
<dbReference type="GO" id="GO:0012507">
    <property type="term" value="C:ER to Golgi transport vesicle membrane"/>
    <property type="evidence" value="ECO:0007669"/>
    <property type="project" value="TreeGrafter"/>
</dbReference>
<dbReference type="InterPro" id="IPR024340">
    <property type="entry name" value="Sec16_CCD"/>
</dbReference>
<evidence type="ECO:0000313" key="11">
    <source>
        <dbReference type="Proteomes" id="UP000031036"/>
    </source>
</evidence>
<proteinExistence type="inferred from homology"/>
<feature type="region of interest" description="Disordered" evidence="7">
    <location>
        <begin position="2014"/>
        <end position="2048"/>
    </location>
</feature>
<feature type="region of interest" description="Disordered" evidence="7">
    <location>
        <begin position="1040"/>
        <end position="1069"/>
    </location>
</feature>
<dbReference type="OrthoDB" id="8918678at2759"/>
<protein>
    <recommendedName>
        <fullName evidence="6">Protein transport protein sec16</fullName>
    </recommendedName>
</protein>
<dbReference type="PANTHER" id="PTHR13402:SF6">
    <property type="entry name" value="SECRETORY 16, ISOFORM I"/>
    <property type="match status" value="1"/>
</dbReference>
<feature type="domain" description="Sec16 Sec23-binding" evidence="8">
    <location>
        <begin position="1241"/>
        <end position="1512"/>
    </location>
</feature>
<feature type="compositionally biased region" description="Basic residues" evidence="7">
    <location>
        <begin position="1644"/>
        <end position="1653"/>
    </location>
</feature>
<dbReference type="Pfam" id="PF12931">
    <property type="entry name" value="TPR_Sec16"/>
    <property type="match status" value="1"/>
</dbReference>
<feature type="compositionally biased region" description="Low complexity" evidence="7">
    <location>
        <begin position="2026"/>
        <end position="2048"/>
    </location>
</feature>
<dbReference type="PANTHER" id="PTHR13402">
    <property type="entry name" value="RGPR-RELATED"/>
    <property type="match status" value="1"/>
</dbReference>
<evidence type="ECO:0000256" key="6">
    <source>
        <dbReference type="RuleBase" id="RU364101"/>
    </source>
</evidence>
<feature type="compositionally biased region" description="Basic and acidic residues" evidence="7">
    <location>
        <begin position="1042"/>
        <end position="1069"/>
    </location>
</feature>
<keyword evidence="6" id="KW-0472">Membrane</keyword>
<name>A0A0B2V3B5_TOXCA</name>
<dbReference type="EMBL" id="JPKZ01002585">
    <property type="protein sequence ID" value="KHN75969.1"/>
    <property type="molecule type" value="Genomic_DNA"/>
</dbReference>
<evidence type="ECO:0000256" key="1">
    <source>
        <dbReference type="ARBA" id="ARBA00004240"/>
    </source>
</evidence>
<keyword evidence="3 6" id="KW-0813">Transport</keyword>
<dbReference type="GO" id="GO:0070971">
    <property type="term" value="C:endoplasmic reticulum exit site"/>
    <property type="evidence" value="ECO:0007669"/>
    <property type="project" value="UniProtKB-ARBA"/>
</dbReference>
<feature type="domain" description="Sec16 central conserved" evidence="9">
    <location>
        <begin position="1085"/>
        <end position="1190"/>
    </location>
</feature>